<feature type="disulfide bond" evidence="11">
    <location>
        <begin position="76"/>
        <end position="88"/>
    </location>
</feature>
<comment type="subcellular location">
    <subcellularLocation>
        <location evidence="1">Membrane</location>
        <topology evidence="1">Single-pass membrane protein</topology>
    </subcellularLocation>
</comment>
<evidence type="ECO:0000256" key="1">
    <source>
        <dbReference type="ARBA" id="ARBA00004167"/>
    </source>
</evidence>
<dbReference type="Proteomes" id="UP000472270">
    <property type="component" value="Unassembled WGS sequence"/>
</dbReference>
<evidence type="ECO:0000256" key="7">
    <source>
        <dbReference type="ARBA" id="ARBA00023136"/>
    </source>
</evidence>
<dbReference type="SUPFAM" id="SSF63825">
    <property type="entry name" value="YWTD domain"/>
    <property type="match status" value="1"/>
</dbReference>
<dbReference type="Pfam" id="PF00058">
    <property type="entry name" value="Ldl_recept_b"/>
    <property type="match status" value="1"/>
</dbReference>
<comment type="caution">
    <text evidence="11">Lacks conserved residue(s) required for the propagation of feature annotation.</text>
</comment>
<dbReference type="InterPro" id="IPR036055">
    <property type="entry name" value="LDL_receptor-like_sf"/>
</dbReference>
<evidence type="ECO:0000256" key="6">
    <source>
        <dbReference type="ARBA" id="ARBA00022989"/>
    </source>
</evidence>
<dbReference type="GO" id="GO:0016324">
    <property type="term" value="C:apical plasma membrane"/>
    <property type="evidence" value="ECO:0007669"/>
    <property type="project" value="TreeGrafter"/>
</dbReference>
<dbReference type="Gene3D" id="2.120.10.30">
    <property type="entry name" value="TolB, C-terminal domain"/>
    <property type="match status" value="1"/>
</dbReference>
<dbReference type="PROSITE" id="PS51120">
    <property type="entry name" value="LDLRB"/>
    <property type="match status" value="2"/>
</dbReference>
<keyword evidence="6" id="KW-1133">Transmembrane helix</keyword>
<dbReference type="Ensembl" id="ENSSRHT00000063300.1">
    <property type="protein sequence ID" value="ENSSRHP00000061593.1"/>
    <property type="gene ID" value="ENSSRHG00000030750.1"/>
</dbReference>
<sequence length="405" mass="46354">MLPPPLTHTLNINEILSSCFVSHTHAANRSCSPQEFTCINNRPPQRKCIPRDWVCDGDADCSDAYDEHQNCTRRSCSANEFTCNNGLCIRNSYRNDDCNDNSDEKGCEILNHYPSMHHCDHNCTDTPTSFICTCRHGYRLMSDNKTCDDEDECSVRPSVCSQVCENTMGSYVCKCAPGFLREPDGRSCRQNSNITPYLIFSNRYYLRNLSTDGEAYSLILQGLTSVVALDFDRVDKRLYWIDVSRRVLERMFFNGTGREVVVNGILHGEGLAVDWVGRKLYWVDSFLDCMKVSELDGRFVRKLAEHCVDANNTYCFENPRAIALHPKLGYVYWTDWRDKAFIGRVGMDGNNKSAIITTKIEWPNGLTIDYTNDKLYWSDAHLNYIELNQQKGKKPQQTVHRGVTV</sequence>
<dbReference type="PROSITE" id="PS50068">
    <property type="entry name" value="LDLRA_2"/>
    <property type="match status" value="2"/>
</dbReference>
<dbReference type="SMART" id="SM00135">
    <property type="entry name" value="LY"/>
    <property type="match status" value="4"/>
</dbReference>
<dbReference type="Gene3D" id="4.10.400.10">
    <property type="entry name" value="Low-density Lipoprotein Receptor"/>
    <property type="match status" value="2"/>
</dbReference>
<dbReference type="AlphaFoldDB" id="A0A673KFU5"/>
<dbReference type="CDD" id="cd00112">
    <property type="entry name" value="LDLa"/>
    <property type="match status" value="2"/>
</dbReference>
<dbReference type="InterPro" id="IPR011042">
    <property type="entry name" value="6-blade_b-propeller_TolB-like"/>
</dbReference>
<dbReference type="InterPro" id="IPR002172">
    <property type="entry name" value="LDrepeatLR_classA_rpt"/>
</dbReference>
<dbReference type="SMART" id="SM00181">
    <property type="entry name" value="EGF"/>
    <property type="match status" value="2"/>
</dbReference>
<evidence type="ECO:0000256" key="2">
    <source>
        <dbReference type="ARBA" id="ARBA00022536"/>
    </source>
</evidence>
<dbReference type="InterPro" id="IPR000033">
    <property type="entry name" value="LDLR_classB_rpt"/>
</dbReference>
<keyword evidence="4" id="KW-0812">Transmembrane</keyword>
<evidence type="ECO:0000256" key="11">
    <source>
        <dbReference type="PROSITE-ProRule" id="PRU00124"/>
    </source>
</evidence>
<dbReference type="InterPro" id="IPR001881">
    <property type="entry name" value="EGF-like_Ca-bd_dom"/>
</dbReference>
<dbReference type="InterPro" id="IPR051221">
    <property type="entry name" value="LDLR-related"/>
</dbReference>
<dbReference type="PANTHER" id="PTHR22722:SF11">
    <property type="entry name" value="LOW-DENSITY LIPOPROTEIN RECEPTOR-RELATED PROTEIN 2"/>
    <property type="match status" value="1"/>
</dbReference>
<evidence type="ECO:0000256" key="8">
    <source>
        <dbReference type="ARBA" id="ARBA00023157"/>
    </source>
</evidence>
<keyword evidence="5" id="KW-0677">Repeat</keyword>
<keyword evidence="7" id="KW-0472">Membrane</keyword>
<name>A0A673KFU5_9TELE</name>
<keyword evidence="2" id="KW-0245">EGF-like domain</keyword>
<reference evidence="14" key="2">
    <citation type="submission" date="2025-09" db="UniProtKB">
        <authorList>
            <consortium name="Ensembl"/>
        </authorList>
    </citation>
    <scope>IDENTIFICATION</scope>
</reference>
<evidence type="ECO:0000313" key="14">
    <source>
        <dbReference type="Ensembl" id="ENSSRHP00000061593.1"/>
    </source>
</evidence>
<dbReference type="GO" id="GO:0043235">
    <property type="term" value="C:receptor complex"/>
    <property type="evidence" value="ECO:0007669"/>
    <property type="project" value="TreeGrafter"/>
</dbReference>
<feature type="domain" description="EGF-like" evidence="13">
    <location>
        <begin position="173"/>
        <end position="188"/>
    </location>
</feature>
<organism evidence="14 15">
    <name type="scientific">Sinocyclocheilus rhinocerous</name>
    <dbReference type="NCBI Taxonomy" id="307959"/>
    <lineage>
        <taxon>Eukaryota</taxon>
        <taxon>Metazoa</taxon>
        <taxon>Chordata</taxon>
        <taxon>Craniata</taxon>
        <taxon>Vertebrata</taxon>
        <taxon>Euteleostomi</taxon>
        <taxon>Actinopterygii</taxon>
        <taxon>Neopterygii</taxon>
        <taxon>Teleostei</taxon>
        <taxon>Ostariophysi</taxon>
        <taxon>Cypriniformes</taxon>
        <taxon>Cyprinidae</taxon>
        <taxon>Cyprininae</taxon>
        <taxon>Sinocyclocheilus</taxon>
    </lineage>
</organism>
<dbReference type="GO" id="GO:0005509">
    <property type="term" value="F:calcium ion binding"/>
    <property type="evidence" value="ECO:0007669"/>
    <property type="project" value="InterPro"/>
</dbReference>
<evidence type="ECO:0000256" key="12">
    <source>
        <dbReference type="PROSITE-ProRule" id="PRU00461"/>
    </source>
</evidence>
<protein>
    <recommendedName>
        <fullName evidence="13">EGF-like domain-containing protein</fullName>
    </recommendedName>
</protein>
<keyword evidence="3" id="KW-0254">Endocytosis</keyword>
<dbReference type="SUPFAM" id="SSF57196">
    <property type="entry name" value="EGF/Laminin"/>
    <property type="match status" value="2"/>
</dbReference>
<keyword evidence="9" id="KW-0675">Receptor</keyword>
<evidence type="ECO:0000256" key="9">
    <source>
        <dbReference type="ARBA" id="ARBA00023170"/>
    </source>
</evidence>
<evidence type="ECO:0000256" key="4">
    <source>
        <dbReference type="ARBA" id="ARBA00022692"/>
    </source>
</evidence>
<dbReference type="Gene3D" id="2.10.25.10">
    <property type="entry name" value="Laminin"/>
    <property type="match status" value="2"/>
</dbReference>
<feature type="repeat" description="LDL-receptor class B" evidence="12">
    <location>
        <begin position="329"/>
        <end position="372"/>
    </location>
</feature>
<dbReference type="SUPFAM" id="SSF57424">
    <property type="entry name" value="LDL receptor-like module"/>
    <property type="match status" value="2"/>
</dbReference>
<evidence type="ECO:0000313" key="15">
    <source>
        <dbReference type="Proteomes" id="UP000472270"/>
    </source>
</evidence>
<dbReference type="Pfam" id="PF00057">
    <property type="entry name" value="Ldl_recept_a"/>
    <property type="match status" value="2"/>
</dbReference>
<dbReference type="GO" id="GO:0006898">
    <property type="term" value="P:receptor-mediated endocytosis"/>
    <property type="evidence" value="ECO:0007669"/>
    <property type="project" value="TreeGrafter"/>
</dbReference>
<reference evidence="14" key="1">
    <citation type="submission" date="2025-08" db="UniProtKB">
        <authorList>
            <consortium name="Ensembl"/>
        </authorList>
    </citation>
    <scope>IDENTIFICATION</scope>
</reference>
<dbReference type="SMART" id="SM00179">
    <property type="entry name" value="EGF_CA"/>
    <property type="match status" value="2"/>
</dbReference>
<dbReference type="InterPro" id="IPR018097">
    <property type="entry name" value="EGF_Ca-bd_CS"/>
</dbReference>
<accession>A0A673KFU5</accession>
<proteinExistence type="predicted"/>
<evidence type="ECO:0000256" key="10">
    <source>
        <dbReference type="ARBA" id="ARBA00023180"/>
    </source>
</evidence>
<keyword evidence="15" id="KW-1185">Reference proteome</keyword>
<dbReference type="SMART" id="SM00192">
    <property type="entry name" value="LDLa"/>
    <property type="match status" value="2"/>
</dbReference>
<keyword evidence="10" id="KW-0325">Glycoprotein</keyword>
<evidence type="ECO:0000256" key="3">
    <source>
        <dbReference type="ARBA" id="ARBA00022583"/>
    </source>
</evidence>
<evidence type="ECO:0000259" key="13">
    <source>
        <dbReference type="PROSITE" id="PS01186"/>
    </source>
</evidence>
<dbReference type="InterPro" id="IPR000742">
    <property type="entry name" value="EGF"/>
</dbReference>
<feature type="repeat" description="LDL-receptor class B" evidence="12">
    <location>
        <begin position="236"/>
        <end position="277"/>
    </location>
</feature>
<dbReference type="GO" id="GO:0042562">
    <property type="term" value="F:hormone binding"/>
    <property type="evidence" value="ECO:0007669"/>
    <property type="project" value="TreeGrafter"/>
</dbReference>
<dbReference type="PROSITE" id="PS01186">
    <property type="entry name" value="EGF_2"/>
    <property type="match status" value="1"/>
</dbReference>
<dbReference type="Pfam" id="PF14670">
    <property type="entry name" value="FXa_inhibition"/>
    <property type="match status" value="2"/>
</dbReference>
<keyword evidence="8 11" id="KW-1015">Disulfide bond</keyword>
<dbReference type="PANTHER" id="PTHR22722">
    <property type="entry name" value="LOW-DENSITY LIPOPROTEIN RECEPTOR-RELATED PROTEIN 2-RELATED"/>
    <property type="match status" value="1"/>
</dbReference>
<evidence type="ECO:0000256" key="5">
    <source>
        <dbReference type="ARBA" id="ARBA00022737"/>
    </source>
</evidence>
<dbReference type="PROSITE" id="PS01187">
    <property type="entry name" value="EGF_CA"/>
    <property type="match status" value="1"/>
</dbReference>